<gene>
    <name evidence="4" type="ORF">BU204_09905</name>
</gene>
<dbReference type="Proteomes" id="UP000185596">
    <property type="component" value="Unassembled WGS sequence"/>
</dbReference>
<dbReference type="RefSeq" id="WP_075125355.1">
    <property type="nucleotide sequence ID" value="NZ_MSIE01000014.1"/>
</dbReference>
<dbReference type="Gene3D" id="3.10.129.10">
    <property type="entry name" value="Hotdog Thioesterase"/>
    <property type="match status" value="1"/>
</dbReference>
<feature type="transmembrane region" description="Helical" evidence="2">
    <location>
        <begin position="64"/>
        <end position="87"/>
    </location>
</feature>
<evidence type="ECO:0000256" key="1">
    <source>
        <dbReference type="ARBA" id="ARBA00005254"/>
    </source>
</evidence>
<organism evidence="4 5">
    <name type="scientific">Actinophytocola xanthii</name>
    <dbReference type="NCBI Taxonomy" id="1912961"/>
    <lineage>
        <taxon>Bacteria</taxon>
        <taxon>Bacillati</taxon>
        <taxon>Actinomycetota</taxon>
        <taxon>Actinomycetes</taxon>
        <taxon>Pseudonocardiales</taxon>
        <taxon>Pseudonocardiaceae</taxon>
    </lineage>
</organism>
<dbReference type="InterPro" id="IPR029069">
    <property type="entry name" value="HotDog_dom_sf"/>
</dbReference>
<sequence length="160" mass="17248">MIRFSQPKALAAAAGTRLGVSAYREVPQCDIDTFGELTGDRQWIHHDPERAADGPFGATVAHGMLSLSLVVPLLFSLFVVDGAALVLHKGLDRVRFWVPVPAGARLRLVADLVSVSIRPRGYVEATIAVALELADGPVACSARIRLLYREEERCTLATAS</sequence>
<dbReference type="PANTHER" id="PTHR42993:SF1">
    <property type="entry name" value="MAOC-LIKE DEHYDRATASE DOMAIN-CONTAINING PROTEIN"/>
    <property type="match status" value="1"/>
</dbReference>
<dbReference type="EMBL" id="MSIE01000014">
    <property type="protein sequence ID" value="OLF17851.1"/>
    <property type="molecule type" value="Genomic_DNA"/>
</dbReference>
<dbReference type="SUPFAM" id="SSF54637">
    <property type="entry name" value="Thioesterase/thiol ester dehydrase-isomerase"/>
    <property type="match status" value="1"/>
</dbReference>
<evidence type="ECO:0000313" key="5">
    <source>
        <dbReference type="Proteomes" id="UP000185596"/>
    </source>
</evidence>
<proteinExistence type="inferred from homology"/>
<evidence type="ECO:0000256" key="2">
    <source>
        <dbReference type="SAM" id="Phobius"/>
    </source>
</evidence>
<dbReference type="STRING" id="1912961.BU204_09905"/>
<name>A0A1Q8CU13_9PSEU</name>
<comment type="caution">
    <text evidence="4">The sequence shown here is derived from an EMBL/GenBank/DDBJ whole genome shotgun (WGS) entry which is preliminary data.</text>
</comment>
<reference evidence="4" key="1">
    <citation type="submission" date="2016-12" db="EMBL/GenBank/DDBJ databases">
        <title>The draft genome sequence of Actinophytocola sp. 11-183.</title>
        <authorList>
            <person name="Wang W."/>
            <person name="Yuan L."/>
        </authorList>
    </citation>
    <scope>NUCLEOTIDE SEQUENCE [LARGE SCALE GENOMIC DNA]</scope>
    <source>
        <strain evidence="4">11-183</strain>
    </source>
</reference>
<feature type="domain" description="MaoC-like" evidence="3">
    <location>
        <begin position="14"/>
        <end position="117"/>
    </location>
</feature>
<protein>
    <recommendedName>
        <fullName evidence="3">MaoC-like domain-containing protein</fullName>
    </recommendedName>
</protein>
<evidence type="ECO:0000259" key="3">
    <source>
        <dbReference type="Pfam" id="PF01575"/>
    </source>
</evidence>
<dbReference type="Pfam" id="PF01575">
    <property type="entry name" value="MaoC_dehydratas"/>
    <property type="match status" value="1"/>
</dbReference>
<dbReference type="InterPro" id="IPR002539">
    <property type="entry name" value="MaoC-like_dom"/>
</dbReference>
<comment type="similarity">
    <text evidence="1">Belongs to the enoyl-CoA hydratase/isomerase family.</text>
</comment>
<evidence type="ECO:0000313" key="4">
    <source>
        <dbReference type="EMBL" id="OLF17851.1"/>
    </source>
</evidence>
<keyword evidence="5" id="KW-1185">Reference proteome</keyword>
<dbReference type="PANTHER" id="PTHR42993">
    <property type="entry name" value="MAOC-LIKE DEHYDRATASE DOMAIN-CONTAINING PROTEIN"/>
    <property type="match status" value="1"/>
</dbReference>
<keyword evidence="2" id="KW-0472">Membrane</keyword>
<keyword evidence="2" id="KW-0812">Transmembrane</keyword>
<accession>A0A1Q8CU13</accession>
<keyword evidence="2" id="KW-1133">Transmembrane helix</keyword>
<dbReference type="AlphaFoldDB" id="A0A1Q8CU13"/>